<evidence type="ECO:0000256" key="1">
    <source>
        <dbReference type="SAM" id="MobiDB-lite"/>
    </source>
</evidence>
<accession>A0A151AJP6</accession>
<feature type="compositionally biased region" description="Acidic residues" evidence="1">
    <location>
        <begin position="80"/>
        <end position="138"/>
    </location>
</feature>
<dbReference type="AlphaFoldDB" id="A0A151AJP6"/>
<dbReference type="Proteomes" id="UP000075321">
    <property type="component" value="Unassembled WGS sequence"/>
</dbReference>
<dbReference type="EMBL" id="LTAZ01000001">
    <property type="protein sequence ID" value="KYH27896.1"/>
    <property type="molecule type" value="Genomic_DNA"/>
</dbReference>
<feature type="region of interest" description="Disordered" evidence="1">
    <location>
        <begin position="74"/>
        <end position="141"/>
    </location>
</feature>
<protein>
    <submittedName>
        <fullName evidence="2">Uncharacterized protein</fullName>
    </submittedName>
</protein>
<name>A0A151AJP6_9EURY</name>
<feature type="region of interest" description="Disordered" evidence="1">
    <location>
        <begin position="1"/>
        <end position="53"/>
    </location>
</feature>
<sequence>MALIEITVDRPSLISTGEDEQRATDEDGGVLPGDEDDQHESGESTSTDDGLGDTLKTVSTILTAVTTIAGVLKRLRENEGTVEDEAESLFDEEDTADAGEEEAESFVESVVGDESDEADADETEELEAEAEDEETDADDSGRGLGVKVAFVLVVVLIALALRARGSDETADEDALDDDWD</sequence>
<organism evidence="2 3">
    <name type="scientific">Halalkalicoccus paucihalophilus</name>
    <dbReference type="NCBI Taxonomy" id="1008153"/>
    <lineage>
        <taxon>Archaea</taxon>
        <taxon>Methanobacteriati</taxon>
        <taxon>Methanobacteriota</taxon>
        <taxon>Stenosarchaea group</taxon>
        <taxon>Halobacteria</taxon>
        <taxon>Halobacteriales</taxon>
        <taxon>Halococcaceae</taxon>
        <taxon>Halalkalicoccus</taxon>
    </lineage>
</organism>
<keyword evidence="3" id="KW-1185">Reference proteome</keyword>
<evidence type="ECO:0000313" key="2">
    <source>
        <dbReference type="EMBL" id="KYH27896.1"/>
    </source>
</evidence>
<comment type="caution">
    <text evidence="2">The sequence shown here is derived from an EMBL/GenBank/DDBJ whole genome shotgun (WGS) entry which is preliminary data.</text>
</comment>
<evidence type="ECO:0000313" key="3">
    <source>
        <dbReference type="Proteomes" id="UP000075321"/>
    </source>
</evidence>
<dbReference type="PATRIC" id="fig|1008153.3.peg.571"/>
<reference evidence="2 3" key="1">
    <citation type="submission" date="2016-02" db="EMBL/GenBank/DDBJ databases">
        <title>Genome sequence of Halalkalicoccus paucihalophilus DSM 24557.</title>
        <authorList>
            <person name="Poehlein A."/>
            <person name="Daniel R."/>
        </authorList>
    </citation>
    <scope>NUCLEOTIDE SEQUENCE [LARGE SCALE GENOMIC DNA]</scope>
    <source>
        <strain evidence="2 3">DSM 24557</strain>
    </source>
</reference>
<proteinExistence type="predicted"/>
<dbReference type="RefSeq" id="WP_066379220.1">
    <property type="nucleotide sequence ID" value="NZ_LTAZ01000001.1"/>
</dbReference>
<gene>
    <name evidence="2" type="ORF">HAPAU_05710</name>
</gene>